<dbReference type="InterPro" id="IPR037143">
    <property type="entry name" value="4-PPantetheinyl_Trfase_dom_sf"/>
</dbReference>
<keyword evidence="1 8" id="KW-0444">Lipid biosynthesis</keyword>
<dbReference type="Proteomes" id="UP000188603">
    <property type="component" value="Chromosome"/>
</dbReference>
<evidence type="ECO:0000259" key="9">
    <source>
        <dbReference type="Pfam" id="PF01648"/>
    </source>
</evidence>
<dbReference type="Gene3D" id="3.90.470.20">
    <property type="entry name" value="4'-phosphopantetheinyl transferase domain"/>
    <property type="match status" value="1"/>
</dbReference>
<feature type="binding site" evidence="8">
    <location>
        <position position="55"/>
    </location>
    <ligand>
        <name>Mg(2+)</name>
        <dbReference type="ChEBI" id="CHEBI:18420"/>
    </ligand>
</feature>
<dbReference type="NCBIfam" id="TIGR00516">
    <property type="entry name" value="acpS"/>
    <property type="match status" value="1"/>
</dbReference>
<evidence type="ECO:0000313" key="11">
    <source>
        <dbReference type="Proteomes" id="UP000188603"/>
    </source>
</evidence>
<evidence type="ECO:0000256" key="2">
    <source>
        <dbReference type="ARBA" id="ARBA00022679"/>
    </source>
</evidence>
<proteinExistence type="inferred from homology"/>
<dbReference type="KEGG" id="ntr:B0W44_01675"/>
<dbReference type="InterPro" id="IPR002582">
    <property type="entry name" value="ACPS"/>
</dbReference>
<evidence type="ECO:0000256" key="5">
    <source>
        <dbReference type="ARBA" id="ARBA00022842"/>
    </source>
</evidence>
<dbReference type="EC" id="2.7.8.7" evidence="8"/>
<evidence type="ECO:0000256" key="6">
    <source>
        <dbReference type="ARBA" id="ARBA00023098"/>
    </source>
</evidence>
<keyword evidence="4 8" id="KW-0276">Fatty acid metabolism</keyword>
<evidence type="ECO:0000256" key="7">
    <source>
        <dbReference type="ARBA" id="ARBA00023160"/>
    </source>
</evidence>
<dbReference type="SUPFAM" id="SSF56214">
    <property type="entry name" value="4'-phosphopantetheinyl transferase"/>
    <property type="match status" value="1"/>
</dbReference>
<sequence>MIVGIGLDIVEVSRFGSEAHPRLEERILTPGERGRVPVSERRRREYVAGRFAVKEATAKAAGCGIGKTVGWQDIEVLTDRAGRPAVTISPEVLALLGWEDVSIHCSITHSQRLVAAQVIVER</sequence>
<dbReference type="EMBL" id="CP019699">
    <property type="protein sequence ID" value="AQS54681.1"/>
    <property type="molecule type" value="Genomic_DNA"/>
</dbReference>
<evidence type="ECO:0000313" key="10">
    <source>
        <dbReference type="EMBL" id="AQS54681.1"/>
    </source>
</evidence>
<dbReference type="InterPro" id="IPR004568">
    <property type="entry name" value="Ppantetheine-prot_Trfase_dom"/>
</dbReference>
<keyword evidence="6 8" id="KW-0443">Lipid metabolism</keyword>
<comment type="similarity">
    <text evidence="8">Belongs to the P-Pant transferase superfamily. AcpS family.</text>
</comment>
<keyword evidence="11" id="KW-1185">Reference proteome</keyword>
<keyword evidence="5 8" id="KW-0460">Magnesium</keyword>
<dbReference type="NCBIfam" id="TIGR00556">
    <property type="entry name" value="pantethn_trn"/>
    <property type="match status" value="1"/>
</dbReference>
<dbReference type="GO" id="GO:0005737">
    <property type="term" value="C:cytoplasm"/>
    <property type="evidence" value="ECO:0007669"/>
    <property type="project" value="UniProtKB-SubCell"/>
</dbReference>
<keyword evidence="8" id="KW-0963">Cytoplasm</keyword>
<dbReference type="InterPro" id="IPR008278">
    <property type="entry name" value="4-PPantetheinyl_Trfase_dom"/>
</dbReference>
<comment type="function">
    <text evidence="8">Transfers the 4'-phosphopantetheine moiety from coenzyme A to a Ser of acyl-carrier-protein.</text>
</comment>
<evidence type="ECO:0000256" key="4">
    <source>
        <dbReference type="ARBA" id="ARBA00022832"/>
    </source>
</evidence>
<dbReference type="AlphaFoldDB" id="A0A1U9K3R1"/>
<keyword evidence="7 8" id="KW-0275">Fatty acid biosynthesis</keyword>
<reference evidence="10 11" key="1">
    <citation type="journal article" date="2015" name="Int. J. Syst. Evol. Microbiol.">
        <title>Novibacillus thermophilus gen. nov., sp. nov., a Gram-staining-negative and moderately thermophilic member of the family Thermoactinomycetaceae.</title>
        <authorList>
            <person name="Yang G."/>
            <person name="Chen J."/>
            <person name="Zhou S."/>
        </authorList>
    </citation>
    <scope>NUCLEOTIDE SEQUENCE [LARGE SCALE GENOMIC DNA]</scope>
    <source>
        <strain evidence="10 11">SG-1</strain>
    </source>
</reference>
<dbReference type="OrthoDB" id="517356at2"/>
<comment type="cofactor">
    <cofactor evidence="8">
        <name>Mg(2+)</name>
        <dbReference type="ChEBI" id="CHEBI:18420"/>
    </cofactor>
</comment>
<feature type="binding site" evidence="8">
    <location>
        <position position="8"/>
    </location>
    <ligand>
        <name>Mg(2+)</name>
        <dbReference type="ChEBI" id="CHEBI:18420"/>
    </ligand>
</feature>
<protein>
    <recommendedName>
        <fullName evidence="8">Holo-[acyl-carrier-protein] synthase</fullName>
        <shortName evidence="8">Holo-ACP synthase</shortName>
        <ecNumber evidence="8">2.7.8.7</ecNumber>
    </recommendedName>
    <alternativeName>
        <fullName evidence="8">4'-phosphopantetheinyl transferase AcpS</fullName>
    </alternativeName>
</protein>
<dbReference type="STRING" id="1471761.B0W44_01675"/>
<evidence type="ECO:0000256" key="3">
    <source>
        <dbReference type="ARBA" id="ARBA00022723"/>
    </source>
</evidence>
<feature type="domain" description="4'-phosphopantetheinyl transferase" evidence="9">
    <location>
        <begin position="4"/>
        <end position="90"/>
    </location>
</feature>
<comment type="catalytic activity">
    <reaction evidence="8">
        <text>apo-[ACP] + CoA = holo-[ACP] + adenosine 3',5'-bisphosphate + H(+)</text>
        <dbReference type="Rhea" id="RHEA:12068"/>
        <dbReference type="Rhea" id="RHEA-COMP:9685"/>
        <dbReference type="Rhea" id="RHEA-COMP:9690"/>
        <dbReference type="ChEBI" id="CHEBI:15378"/>
        <dbReference type="ChEBI" id="CHEBI:29999"/>
        <dbReference type="ChEBI" id="CHEBI:57287"/>
        <dbReference type="ChEBI" id="CHEBI:58343"/>
        <dbReference type="ChEBI" id="CHEBI:64479"/>
        <dbReference type="EC" id="2.7.8.7"/>
    </reaction>
</comment>
<evidence type="ECO:0000256" key="8">
    <source>
        <dbReference type="HAMAP-Rule" id="MF_00101"/>
    </source>
</evidence>
<dbReference type="GO" id="GO:0000287">
    <property type="term" value="F:magnesium ion binding"/>
    <property type="evidence" value="ECO:0007669"/>
    <property type="project" value="UniProtKB-UniRule"/>
</dbReference>
<evidence type="ECO:0000256" key="1">
    <source>
        <dbReference type="ARBA" id="ARBA00022516"/>
    </source>
</evidence>
<dbReference type="GO" id="GO:0008897">
    <property type="term" value="F:holo-[acyl-carrier-protein] synthase activity"/>
    <property type="evidence" value="ECO:0007669"/>
    <property type="project" value="UniProtKB-UniRule"/>
</dbReference>
<dbReference type="Pfam" id="PF01648">
    <property type="entry name" value="ACPS"/>
    <property type="match status" value="1"/>
</dbReference>
<dbReference type="HAMAP" id="MF_00101">
    <property type="entry name" value="AcpS"/>
    <property type="match status" value="1"/>
</dbReference>
<organism evidence="10 11">
    <name type="scientific">Novibacillus thermophilus</name>
    <dbReference type="NCBI Taxonomy" id="1471761"/>
    <lineage>
        <taxon>Bacteria</taxon>
        <taxon>Bacillati</taxon>
        <taxon>Bacillota</taxon>
        <taxon>Bacilli</taxon>
        <taxon>Bacillales</taxon>
        <taxon>Thermoactinomycetaceae</taxon>
        <taxon>Novibacillus</taxon>
    </lineage>
</organism>
<comment type="subcellular location">
    <subcellularLocation>
        <location evidence="8">Cytoplasm</location>
    </subcellularLocation>
</comment>
<name>A0A1U9K3R1_9BACL</name>
<accession>A0A1U9K3R1</accession>
<gene>
    <name evidence="8" type="primary">acpS</name>
    <name evidence="10" type="ORF">B0W44_01675</name>
</gene>
<keyword evidence="3 8" id="KW-0479">Metal-binding</keyword>
<dbReference type="GO" id="GO:0006633">
    <property type="term" value="P:fatty acid biosynthetic process"/>
    <property type="evidence" value="ECO:0007669"/>
    <property type="project" value="UniProtKB-UniRule"/>
</dbReference>
<keyword evidence="2 8" id="KW-0808">Transferase</keyword>